<sequence>MQMKRYLITIQLVLINLFLSAQVEKNKIDSTTAQITITGVIADSTTSLGINGATIELSWVALTKDANTTNDIVKKMSLTTANGKFIIGNIPVCEKYTLVVSSIGYDTKFKEIFVPQSARRDGAQEIRNIGTIKLLQSQKMLGNVIVTSTAAPSMRFDIDRKIFDVEKNITAQGGTAVDVMKNIPSLSVDVDGNVQMRNSSPQILIDGRPTILTLDQIPADDIERVELVTNPSAKYDASSAGGIIDIIMKKNKRTGINGIASVGAGTPGLLNGNINLNLREEKFNFFVSGNYNRSGGQAIEETGRQNKSDGQITDYFYQSSTNERIRKFETIRFGMDYYIDNNSTLSLTQSFNNGNVLNNEIQDQDYLDKNESLNYTGLRTANGVNAFNRNSSRLSFEKKFDRPDKKLTADITYNNGGRNNESFITNDFYAIDGTDYAPANMVRNAGSGNDHQFTVQADYSNKMSDDKRIEFGIRSFYNKTSTNFGTYSIDQSDHETKLPLSNNYEYTEMVNAGYLNYANKWKSITYQLGLRVEFSKLDGFLVDSNFNFGYAFPDGFNNLGYALFPSFFLTKPLSENEDIQFNFSKRIRRPRFWEINPFVDINDPLNIRQGNPALRPEYTNSFELNYFNRFNKNAGTFLAVLYFKNNVGDVTQYSDTISTAFYQQLSNAAISPDAILNTYINAGYTNRMGAEFTVQKKLGKGLNLIYNADMQYRVTKASVNKLDLNNKGFNFGTKLIANYKFITQANKFFNNLGFQFVANYQGPRVIPQGRTKQQFVADFAMRKEFLKKKAASLSFSINDILNTRRFGNIYETENFYQDSYRRWSVRTFRITFTYKFGSANFDLFKRRNNTADFETDGIDSAD</sequence>
<dbReference type="InterPro" id="IPR037066">
    <property type="entry name" value="Plug_dom_sf"/>
</dbReference>
<name>A0A5B8VE06_9BACT</name>
<dbReference type="Proteomes" id="UP000321533">
    <property type="component" value="Chromosome"/>
</dbReference>
<keyword evidence="3" id="KW-0998">Cell outer membrane</keyword>
<dbReference type="Gene3D" id="2.60.40.1120">
    <property type="entry name" value="Carboxypeptidase-like, regulatory domain"/>
    <property type="match status" value="1"/>
</dbReference>
<dbReference type="KEGG" id="pgin:FRZ67_21495"/>
<dbReference type="InterPro" id="IPR036942">
    <property type="entry name" value="Beta-barrel_TonB_sf"/>
</dbReference>
<gene>
    <name evidence="6" type="ORF">FRZ67_21495</name>
</gene>
<dbReference type="InterPro" id="IPR041700">
    <property type="entry name" value="OMP_b-brl_3"/>
</dbReference>
<dbReference type="PANTHER" id="PTHR40980:SF4">
    <property type="entry name" value="TONB-DEPENDENT RECEPTOR-LIKE BETA-BARREL DOMAIN-CONTAINING PROTEIN"/>
    <property type="match status" value="1"/>
</dbReference>
<dbReference type="Gene3D" id="2.40.170.20">
    <property type="entry name" value="TonB-dependent receptor, beta-barrel domain"/>
    <property type="match status" value="1"/>
</dbReference>
<reference evidence="6 7" key="1">
    <citation type="journal article" date="2016" name="Int. J. Syst. Evol. Microbiol.">
        <title>Panacibacter ginsenosidivorans gen. nov., sp. nov., with ginsenoside converting activity isolated from soil of a ginseng field.</title>
        <authorList>
            <person name="Siddiqi M.Z."/>
            <person name="Muhammad Shafi S."/>
            <person name="Choi K.D."/>
            <person name="Im W.T."/>
        </authorList>
    </citation>
    <scope>NUCLEOTIDE SEQUENCE [LARGE SCALE GENOMIC DNA]</scope>
    <source>
        <strain evidence="6 7">Gsoil1550</strain>
    </source>
</reference>
<organism evidence="6 7">
    <name type="scientific">Panacibacter ginsenosidivorans</name>
    <dbReference type="NCBI Taxonomy" id="1813871"/>
    <lineage>
        <taxon>Bacteria</taxon>
        <taxon>Pseudomonadati</taxon>
        <taxon>Bacteroidota</taxon>
        <taxon>Chitinophagia</taxon>
        <taxon>Chitinophagales</taxon>
        <taxon>Chitinophagaceae</taxon>
        <taxon>Panacibacter</taxon>
    </lineage>
</organism>
<evidence type="ECO:0000313" key="6">
    <source>
        <dbReference type="EMBL" id="QEC69747.1"/>
    </source>
</evidence>
<keyword evidence="2" id="KW-0472">Membrane</keyword>
<keyword evidence="7" id="KW-1185">Reference proteome</keyword>
<evidence type="ECO:0000313" key="7">
    <source>
        <dbReference type="Proteomes" id="UP000321533"/>
    </source>
</evidence>
<dbReference type="Pfam" id="PF14905">
    <property type="entry name" value="OMP_b-brl_3"/>
    <property type="match status" value="1"/>
</dbReference>
<dbReference type="PANTHER" id="PTHR40980">
    <property type="entry name" value="PLUG DOMAIN-CONTAINING PROTEIN"/>
    <property type="match status" value="1"/>
</dbReference>
<dbReference type="GO" id="GO:0009279">
    <property type="term" value="C:cell outer membrane"/>
    <property type="evidence" value="ECO:0007669"/>
    <property type="project" value="UniProtKB-SubCell"/>
</dbReference>
<feature type="domain" description="Outer membrane protein beta-barrel" evidence="5">
    <location>
        <begin position="398"/>
        <end position="834"/>
    </location>
</feature>
<keyword evidence="6" id="KW-0675">Receptor</keyword>
<dbReference type="EMBL" id="CP042435">
    <property type="protein sequence ID" value="QEC69747.1"/>
    <property type="molecule type" value="Genomic_DNA"/>
</dbReference>
<dbReference type="SUPFAM" id="SSF49464">
    <property type="entry name" value="Carboxypeptidase regulatory domain-like"/>
    <property type="match status" value="1"/>
</dbReference>
<dbReference type="InterPro" id="IPR012910">
    <property type="entry name" value="Plug_dom"/>
</dbReference>
<proteinExistence type="predicted"/>
<evidence type="ECO:0000256" key="3">
    <source>
        <dbReference type="ARBA" id="ARBA00023237"/>
    </source>
</evidence>
<evidence type="ECO:0000259" key="4">
    <source>
        <dbReference type="Pfam" id="PF07715"/>
    </source>
</evidence>
<dbReference type="Pfam" id="PF07715">
    <property type="entry name" value="Plug"/>
    <property type="match status" value="1"/>
</dbReference>
<dbReference type="Gene3D" id="2.170.130.10">
    <property type="entry name" value="TonB-dependent receptor, plug domain"/>
    <property type="match status" value="1"/>
</dbReference>
<evidence type="ECO:0000256" key="2">
    <source>
        <dbReference type="ARBA" id="ARBA00023136"/>
    </source>
</evidence>
<evidence type="ECO:0000259" key="5">
    <source>
        <dbReference type="Pfam" id="PF14905"/>
    </source>
</evidence>
<comment type="subcellular location">
    <subcellularLocation>
        <location evidence="1">Cell outer membrane</location>
    </subcellularLocation>
</comment>
<dbReference type="AlphaFoldDB" id="A0A5B8VE06"/>
<dbReference type="SUPFAM" id="SSF56935">
    <property type="entry name" value="Porins"/>
    <property type="match status" value="1"/>
</dbReference>
<dbReference type="InterPro" id="IPR008969">
    <property type="entry name" value="CarboxyPept-like_regulatory"/>
</dbReference>
<evidence type="ECO:0000256" key="1">
    <source>
        <dbReference type="ARBA" id="ARBA00004442"/>
    </source>
</evidence>
<accession>A0A5B8VE06</accession>
<feature type="domain" description="TonB-dependent receptor plug" evidence="4">
    <location>
        <begin position="172"/>
        <end position="243"/>
    </location>
</feature>
<protein>
    <submittedName>
        <fullName evidence="6">TonB-dependent receptor</fullName>
    </submittedName>
</protein>